<dbReference type="EMBL" id="CP035928">
    <property type="protein sequence ID" value="QEP34409.1"/>
    <property type="molecule type" value="Genomic_DNA"/>
</dbReference>
<dbReference type="GO" id="GO:0005886">
    <property type="term" value="C:plasma membrane"/>
    <property type="evidence" value="ECO:0007669"/>
    <property type="project" value="TreeGrafter"/>
</dbReference>
<dbReference type="PROSITE" id="PS50111">
    <property type="entry name" value="CHEMOTAXIS_TRANSDUC_2"/>
    <property type="match status" value="1"/>
</dbReference>
<keyword evidence="1" id="KW-0145">Chemotaxis</keyword>
<reference evidence="3 4" key="3">
    <citation type="submission" date="2019-09" db="EMBL/GenBank/DDBJ databases">
        <title>Taxonomic note: a critical rebuttal of the proposed division of the genus Arcobacter into six genera, emended descriptions of Arcobacter anaerophilus and the genus Arcobacter, and an assessment of genus-level boundaries for Epsilonproteobacteria using in silico genomic comparator tools.</title>
        <authorList>
            <person name="On S.L.W."/>
            <person name="Miller W.G."/>
            <person name="Biggs P."/>
            <person name="Cornelius A."/>
            <person name="Vandamme P."/>
        </authorList>
    </citation>
    <scope>NUCLEOTIDE SEQUENCE [LARGE SCALE GENOMIC DNA]</scope>
    <source>
        <strain evidence="3 4">LMG 26638</strain>
    </source>
</reference>
<dbReference type="SUPFAM" id="SSF58104">
    <property type="entry name" value="Methyl-accepting chemotaxis protein (MCP) signaling domain"/>
    <property type="match status" value="1"/>
</dbReference>
<reference evidence="4" key="2">
    <citation type="submission" date="2019-09" db="EMBL/GenBank/DDBJ databases">
        <title>Complete genome sequencing of four Arcobacter species reveals a diverse suite of mobile elements.</title>
        <authorList>
            <person name="On S.L.W."/>
            <person name="Miller W.G."/>
            <person name="Biggs P."/>
            <person name="Cornelius A."/>
            <person name="Vandamme P."/>
        </authorList>
    </citation>
    <scope>NUCLEOTIDE SEQUENCE [LARGE SCALE GENOMIC DNA]</scope>
    <source>
        <strain evidence="4">LMG 26638</strain>
    </source>
</reference>
<organism evidence="3 4">
    <name type="scientific">Malaciobacter pacificus</name>
    <dbReference type="NCBI Taxonomy" id="1080223"/>
    <lineage>
        <taxon>Bacteria</taxon>
        <taxon>Pseudomonadati</taxon>
        <taxon>Campylobacterota</taxon>
        <taxon>Epsilonproteobacteria</taxon>
        <taxon>Campylobacterales</taxon>
        <taxon>Arcobacteraceae</taxon>
        <taxon>Malaciobacter</taxon>
    </lineage>
</organism>
<evidence type="ECO:0000256" key="2">
    <source>
        <dbReference type="ARBA" id="ARBA00029447"/>
    </source>
</evidence>
<dbReference type="PANTHER" id="PTHR43531">
    <property type="entry name" value="PROTEIN ICFG"/>
    <property type="match status" value="1"/>
</dbReference>
<dbReference type="GO" id="GO:0007165">
    <property type="term" value="P:signal transduction"/>
    <property type="evidence" value="ECO:0007669"/>
    <property type="project" value="InterPro"/>
</dbReference>
<dbReference type="RefSeq" id="WP_130233346.1">
    <property type="nucleotide sequence ID" value="NZ_BMEF01000027.1"/>
</dbReference>
<dbReference type="Pfam" id="PF00015">
    <property type="entry name" value="MCPsignal"/>
    <property type="match status" value="1"/>
</dbReference>
<dbReference type="KEGG" id="apai:APAC_1292"/>
<comment type="similarity">
    <text evidence="2">Belongs to the methyl-accepting chemotaxis (MCP) protein family.</text>
</comment>
<name>A0A5C2H7V1_9BACT</name>
<dbReference type="InterPro" id="IPR013587">
    <property type="entry name" value="Nitrate/nitrite_sensing"/>
</dbReference>
<dbReference type="SMART" id="SM00283">
    <property type="entry name" value="MA"/>
    <property type="match status" value="1"/>
</dbReference>
<reference evidence="3 4" key="1">
    <citation type="submission" date="2019-09" db="EMBL/GenBank/DDBJ databases">
        <title>Complete genome sequencing of four Arcobacter species reveals a diverse suite of mobile elements.</title>
        <authorList>
            <person name="Miller W.G."/>
            <person name="Yee E."/>
            <person name="Bono J.L."/>
        </authorList>
    </citation>
    <scope>NUCLEOTIDE SEQUENCE [LARGE SCALE GENOMIC DNA]</scope>
    <source>
        <strain evidence="3 4">LMG 26638</strain>
    </source>
</reference>
<dbReference type="Proteomes" id="UP000322726">
    <property type="component" value="Chromosome"/>
</dbReference>
<dbReference type="GO" id="GO:0006935">
    <property type="term" value="P:chemotaxis"/>
    <property type="evidence" value="ECO:0007669"/>
    <property type="project" value="UniProtKB-KW"/>
</dbReference>
<dbReference type="PRINTS" id="PR00260">
    <property type="entry name" value="CHEMTRNSDUCR"/>
</dbReference>
<dbReference type="Gene3D" id="1.10.287.950">
    <property type="entry name" value="Methyl-accepting chemotaxis protein"/>
    <property type="match status" value="1"/>
</dbReference>
<evidence type="ECO:0000313" key="3">
    <source>
        <dbReference type="EMBL" id="QEP34409.1"/>
    </source>
</evidence>
<dbReference type="PANTHER" id="PTHR43531:SF11">
    <property type="entry name" value="METHYL-ACCEPTING CHEMOTAXIS PROTEIN 3"/>
    <property type="match status" value="1"/>
</dbReference>
<dbReference type="InterPro" id="IPR004090">
    <property type="entry name" value="Chemotax_Me-accpt_rcpt"/>
</dbReference>
<dbReference type="GO" id="GO:0004888">
    <property type="term" value="F:transmembrane signaling receptor activity"/>
    <property type="evidence" value="ECO:0007669"/>
    <property type="project" value="InterPro"/>
</dbReference>
<dbReference type="InterPro" id="IPR004089">
    <property type="entry name" value="MCPsignal_dom"/>
</dbReference>
<protein>
    <submittedName>
        <fullName evidence="3">NIT sensor-containing MCP-domain signal transduction protein</fullName>
    </submittedName>
</protein>
<dbReference type="Pfam" id="PF08376">
    <property type="entry name" value="NIT"/>
    <property type="match status" value="1"/>
</dbReference>
<evidence type="ECO:0000256" key="1">
    <source>
        <dbReference type="ARBA" id="ARBA00022500"/>
    </source>
</evidence>
<dbReference type="OrthoDB" id="2489132at2"/>
<evidence type="ECO:0000313" key="4">
    <source>
        <dbReference type="Proteomes" id="UP000322726"/>
    </source>
</evidence>
<proteinExistence type="inferred from homology"/>
<sequence>MLYLKRLSIKNKIKLLSFIPLIGLFILGALYLSYTHSKISSLESVKELIVIDSKISLLLHETQKERGASAGYLGSKGNKFKDILENQRDLTNNRLEELKKYLNLMDKSLLIYGLNEKIIYVLDEFKKLDSLRNSIDDLSVSASKAISYYTNINKNLLDFIAITSKNGFDEHIITDLTGYYNFLMAKERAGIERAVGSNTFAQKTFGKGMYQKFLILVNQQEMYLNDFFIYGSEYADFVNEKLNAPIIEEVQKMRDLLLAHGANNSIELNIDSTYWFSSITKKINVLKEIDDYLSSNILKEIDEEISSENNFFSTILLIMIISLFVIIYLLNLFIGSINRGIDKISKGIEQFMDYLNKEINEINYIELNTKGELGDLAKLVNKNIDRINGALEKDLLCVGEATITLDKVEKGYYGCRVKSQAENPQVQVLAQTINRMLDNQQKVINGILTTLKDYTNYNYMNSIQLDSPIYGESKQMVDGINALGEAITSMLIENKSNGQTLQESSSSLLKNVDELNKASNDAAARLEETSAAVEEIASNVNANTQNVSKMASYANELNQAASTGQGLANETVSSMDDINTQVSAINEAITVIDQIAFQTNILSLNAAVEAATAGEAGKGFAVVAQEVRNLAARSAEAANEIKSLVESANEKSNQGKNIASQMIEGYNKLNENINNTLSLINEVDNASKEQKIGIEQISDAISSLDKQTQINASIASEANQVAVSTSKLADDVVNAVNQKEFKGK</sequence>
<keyword evidence="4" id="KW-1185">Reference proteome</keyword>
<dbReference type="InterPro" id="IPR051310">
    <property type="entry name" value="MCP_chemotaxis"/>
</dbReference>
<dbReference type="AlphaFoldDB" id="A0A5C2H7V1"/>
<gene>
    <name evidence="3" type="ORF">APAC_1292</name>
</gene>
<accession>A0A5C2H7V1</accession>